<proteinExistence type="inferred from homology"/>
<feature type="domain" description="Calcineurin-like phosphoesterase" evidence="5">
    <location>
        <begin position="16"/>
        <end position="202"/>
    </location>
</feature>
<dbReference type="STRING" id="137658.SAMN05216186_10161"/>
<accession>A0A1G8SHC9</accession>
<dbReference type="Proteomes" id="UP000198706">
    <property type="component" value="Unassembled WGS sequence"/>
</dbReference>
<protein>
    <submittedName>
        <fullName evidence="6">Icc protein</fullName>
    </submittedName>
</protein>
<evidence type="ECO:0000256" key="1">
    <source>
        <dbReference type="ARBA" id="ARBA00022723"/>
    </source>
</evidence>
<keyword evidence="3" id="KW-0408">Iron</keyword>
<dbReference type="GO" id="GO:0004112">
    <property type="term" value="F:cyclic-nucleotide phosphodiesterase activity"/>
    <property type="evidence" value="ECO:0007669"/>
    <property type="project" value="InterPro"/>
</dbReference>
<dbReference type="PANTHER" id="PTHR42988">
    <property type="entry name" value="PHOSPHOHYDROLASE"/>
    <property type="match status" value="1"/>
</dbReference>
<comment type="similarity">
    <text evidence="4">Belongs to the cyclic nucleotide phosphodiesterase class-III family.</text>
</comment>
<dbReference type="InterPro" id="IPR029052">
    <property type="entry name" value="Metallo-depent_PP-like"/>
</dbReference>
<evidence type="ECO:0000313" key="7">
    <source>
        <dbReference type="Proteomes" id="UP000198706"/>
    </source>
</evidence>
<dbReference type="CDD" id="cd07402">
    <property type="entry name" value="MPP_GpdQ"/>
    <property type="match status" value="1"/>
</dbReference>
<organism evidence="6 7">
    <name type="scientific">Pseudomonas indica</name>
    <dbReference type="NCBI Taxonomy" id="137658"/>
    <lineage>
        <taxon>Bacteria</taxon>
        <taxon>Pseudomonadati</taxon>
        <taxon>Pseudomonadota</taxon>
        <taxon>Gammaproteobacteria</taxon>
        <taxon>Pseudomonadales</taxon>
        <taxon>Pseudomonadaceae</taxon>
        <taxon>Pseudomonas</taxon>
    </lineage>
</organism>
<dbReference type="Pfam" id="PF00149">
    <property type="entry name" value="Metallophos"/>
    <property type="match status" value="1"/>
</dbReference>
<evidence type="ECO:0000313" key="6">
    <source>
        <dbReference type="EMBL" id="SDJ28563.1"/>
    </source>
</evidence>
<evidence type="ECO:0000259" key="5">
    <source>
        <dbReference type="Pfam" id="PF00149"/>
    </source>
</evidence>
<evidence type="ECO:0000256" key="3">
    <source>
        <dbReference type="ARBA" id="ARBA00023004"/>
    </source>
</evidence>
<evidence type="ECO:0000256" key="2">
    <source>
        <dbReference type="ARBA" id="ARBA00022801"/>
    </source>
</evidence>
<keyword evidence="7" id="KW-1185">Reference proteome</keyword>
<dbReference type="PANTHER" id="PTHR42988:SF2">
    <property type="entry name" value="CYCLIC NUCLEOTIDE PHOSPHODIESTERASE CBUA0032-RELATED"/>
    <property type="match status" value="1"/>
</dbReference>
<dbReference type="EMBL" id="FNFD01000001">
    <property type="protein sequence ID" value="SDJ28563.1"/>
    <property type="molecule type" value="Genomic_DNA"/>
</dbReference>
<name>A0A1G8SHC9_9PSED</name>
<dbReference type="Gene3D" id="3.60.21.10">
    <property type="match status" value="1"/>
</dbReference>
<dbReference type="SUPFAM" id="SSF56300">
    <property type="entry name" value="Metallo-dependent phosphatases"/>
    <property type="match status" value="1"/>
</dbReference>
<reference evidence="6 7" key="1">
    <citation type="submission" date="2016-10" db="EMBL/GenBank/DDBJ databases">
        <authorList>
            <person name="de Groot N.N."/>
        </authorList>
    </citation>
    <scope>NUCLEOTIDE SEQUENCE [LARGE SCALE GENOMIC DNA]</scope>
    <source>
        <strain evidence="6 7">JCM 21544</strain>
    </source>
</reference>
<dbReference type="InterPro" id="IPR004843">
    <property type="entry name" value="Calcineurin-like_PHP"/>
</dbReference>
<dbReference type="InterPro" id="IPR026575">
    <property type="entry name" value="GpdQ/CpdA-like"/>
</dbReference>
<dbReference type="InterPro" id="IPR050884">
    <property type="entry name" value="CNP_phosphodiesterase-III"/>
</dbReference>
<evidence type="ECO:0000256" key="4">
    <source>
        <dbReference type="ARBA" id="ARBA00025742"/>
    </source>
</evidence>
<dbReference type="NCBIfam" id="NF008359">
    <property type="entry name" value="PRK11148.1"/>
    <property type="match status" value="1"/>
</dbReference>
<dbReference type="GO" id="GO:0046872">
    <property type="term" value="F:metal ion binding"/>
    <property type="evidence" value="ECO:0007669"/>
    <property type="project" value="UniProtKB-KW"/>
</dbReference>
<gene>
    <name evidence="6" type="ORF">SAMN05216186_10161</name>
</gene>
<keyword evidence="2" id="KW-0378">Hydrolase</keyword>
<keyword evidence="1" id="KW-0479">Metal-binding</keyword>
<sequence length="271" mass="29898">MPSASTFAADSSVLLVQLSDSHLFATADGKLLGMDTQDSLQRVIERVLSEQPQIDLVLASGDLSQDGSLESYEHFRELTAQIPAPARWFPGNHDELPSMREACAGSELLEPVVDLGAWRIILLDSSIPGAVPGHLGDEQLALLERALSEAPERHHLVCFHHHPVPVGCRWLDPIGVCNPGALFAVLDRHPQVRAVLWGHVHQEYDQVRKGVRLLASPSTCVQFAPGSEEFRVDKEPPGYRWLRLFGDGRLETGVSRVTGIDFEIDYSIKGY</sequence>
<dbReference type="AlphaFoldDB" id="A0A1G8SHC9"/>